<evidence type="ECO:0000313" key="4">
    <source>
        <dbReference type="Proteomes" id="UP001345219"/>
    </source>
</evidence>
<sequence length="288" mass="31576">MDPLTGSIEKYESSVNLVSHTQLPQFPPCSFLHPNPQPTVDDDDDPLSNYLQKIHAVNPQLPVTAEDGRQRLTSDLTALSNQILTENETLLIEKSDHYPVDSVPAVHSSKGSHQATAGRKRKKRSRASQRPPITVMTTDESNFRAMVQEYTGVDPAMCLVPPNHHRAGIGFMGSDKLGFGGKPWEPHMIYDNSPLGPFAARTKCTAAFSSRSLGPQFTLTSNLGFSNFHQPCVHVQDPTRSHNGSGKYLTLPRANDGRGCTNAPVDQLALAVNFQGDRNTQDGVIPRR</sequence>
<evidence type="ECO:0000256" key="1">
    <source>
        <dbReference type="SAM" id="MobiDB-lite"/>
    </source>
</evidence>
<dbReference type="InterPro" id="IPR039609">
    <property type="entry name" value="VQ_15/22"/>
</dbReference>
<feature type="compositionally biased region" description="Basic residues" evidence="1">
    <location>
        <begin position="118"/>
        <end position="127"/>
    </location>
</feature>
<accession>A0AAN7Q4H3</accession>
<evidence type="ECO:0000259" key="2">
    <source>
        <dbReference type="Pfam" id="PF05678"/>
    </source>
</evidence>
<dbReference type="PANTHER" id="PTHR33179">
    <property type="entry name" value="VQ MOTIF-CONTAINING PROTEIN"/>
    <property type="match status" value="1"/>
</dbReference>
<evidence type="ECO:0000313" key="3">
    <source>
        <dbReference type="EMBL" id="KAK4759511.1"/>
    </source>
</evidence>
<feature type="domain" description="VQ" evidence="2">
    <location>
        <begin position="134"/>
        <end position="155"/>
    </location>
</feature>
<name>A0AAN7Q4H3_9MYRT</name>
<gene>
    <name evidence="3" type="ORF">SAY87_022642</name>
</gene>
<dbReference type="Pfam" id="PF05678">
    <property type="entry name" value="VQ"/>
    <property type="match status" value="1"/>
</dbReference>
<reference evidence="3 4" key="1">
    <citation type="journal article" date="2023" name="Hortic Res">
        <title>Pangenome of water caltrop reveals structural variations and asymmetric subgenome divergence after allopolyploidization.</title>
        <authorList>
            <person name="Zhang X."/>
            <person name="Chen Y."/>
            <person name="Wang L."/>
            <person name="Yuan Y."/>
            <person name="Fang M."/>
            <person name="Shi L."/>
            <person name="Lu R."/>
            <person name="Comes H.P."/>
            <person name="Ma Y."/>
            <person name="Chen Y."/>
            <person name="Huang G."/>
            <person name="Zhou Y."/>
            <person name="Zheng Z."/>
            <person name="Qiu Y."/>
        </authorList>
    </citation>
    <scope>NUCLEOTIDE SEQUENCE [LARGE SCALE GENOMIC DNA]</scope>
    <source>
        <tissue evidence="3">Roots</tissue>
    </source>
</reference>
<keyword evidence="4" id="KW-1185">Reference proteome</keyword>
<protein>
    <recommendedName>
        <fullName evidence="2">VQ domain-containing protein</fullName>
    </recommendedName>
</protein>
<dbReference type="Proteomes" id="UP001345219">
    <property type="component" value="Chromosome 17"/>
</dbReference>
<dbReference type="InterPro" id="IPR008889">
    <property type="entry name" value="VQ"/>
</dbReference>
<proteinExistence type="predicted"/>
<dbReference type="EMBL" id="JAXIOK010000011">
    <property type="protein sequence ID" value="KAK4759511.1"/>
    <property type="molecule type" value="Genomic_DNA"/>
</dbReference>
<dbReference type="AlphaFoldDB" id="A0AAN7Q4H3"/>
<dbReference type="PANTHER" id="PTHR33179:SF4">
    <property type="entry name" value="VQ MOTIF-CONTAINING PROTEIN"/>
    <property type="match status" value="1"/>
</dbReference>
<feature type="region of interest" description="Disordered" evidence="1">
    <location>
        <begin position="102"/>
        <end position="132"/>
    </location>
</feature>
<comment type="caution">
    <text evidence="3">The sequence shown here is derived from an EMBL/GenBank/DDBJ whole genome shotgun (WGS) entry which is preliminary data.</text>
</comment>
<organism evidence="3 4">
    <name type="scientific">Trapa incisa</name>
    <dbReference type="NCBI Taxonomy" id="236973"/>
    <lineage>
        <taxon>Eukaryota</taxon>
        <taxon>Viridiplantae</taxon>
        <taxon>Streptophyta</taxon>
        <taxon>Embryophyta</taxon>
        <taxon>Tracheophyta</taxon>
        <taxon>Spermatophyta</taxon>
        <taxon>Magnoliopsida</taxon>
        <taxon>eudicotyledons</taxon>
        <taxon>Gunneridae</taxon>
        <taxon>Pentapetalae</taxon>
        <taxon>rosids</taxon>
        <taxon>malvids</taxon>
        <taxon>Myrtales</taxon>
        <taxon>Lythraceae</taxon>
        <taxon>Trapa</taxon>
    </lineage>
</organism>